<comment type="caution">
    <text evidence="2">The sequence shown here is derived from an EMBL/GenBank/DDBJ whole genome shotgun (WGS) entry which is preliminary data.</text>
</comment>
<dbReference type="OrthoDB" id="1551390at2"/>
<dbReference type="RefSeq" id="WP_108636466.1">
    <property type="nucleotide sequence ID" value="NZ_DAMCKI010000019.1"/>
</dbReference>
<sequence>MDDQILDKIDQLSEEGNAYCDEENFREAIRVWTEALNLIPSPQNVHAESLWLEASIGDAYFLEDDFENALPHFENAKGNIIENAYENPFIMLRLGQCYLETANTESAQEYLLRAYMMEGKEIFEEESPNYFNFLADNVDLD</sequence>
<evidence type="ECO:0000313" key="3">
    <source>
        <dbReference type="Proteomes" id="UP000250831"/>
    </source>
</evidence>
<dbReference type="AlphaFoldDB" id="A0A363NLI4"/>
<evidence type="ECO:0000313" key="2">
    <source>
        <dbReference type="EMBL" id="PUV21642.1"/>
    </source>
</evidence>
<dbReference type="Proteomes" id="UP000250831">
    <property type="component" value="Unassembled WGS sequence"/>
</dbReference>
<dbReference type="SUPFAM" id="SSF48452">
    <property type="entry name" value="TPR-like"/>
    <property type="match status" value="1"/>
</dbReference>
<proteinExistence type="predicted"/>
<name>A0A363NLI4_9SPHI</name>
<dbReference type="PROSITE" id="PS50005">
    <property type="entry name" value="TPR"/>
    <property type="match status" value="1"/>
</dbReference>
<keyword evidence="1" id="KW-0802">TPR repeat</keyword>
<protein>
    <submittedName>
        <fullName evidence="2">Uncharacterized protein</fullName>
    </submittedName>
</protein>
<reference evidence="2 3" key="1">
    <citation type="submission" date="2018-04" db="EMBL/GenBank/DDBJ databases">
        <title>Sphingobacterium sp. M46 Genome.</title>
        <authorList>
            <person name="Cheng J."/>
            <person name="Li Y."/>
        </authorList>
    </citation>
    <scope>NUCLEOTIDE SEQUENCE [LARGE SCALE GENOMIC DNA]</scope>
    <source>
        <strain evidence="2 3">M46</strain>
    </source>
</reference>
<keyword evidence="3" id="KW-1185">Reference proteome</keyword>
<dbReference type="Gene3D" id="1.25.40.10">
    <property type="entry name" value="Tetratricopeptide repeat domain"/>
    <property type="match status" value="1"/>
</dbReference>
<dbReference type="EMBL" id="QCXX01000009">
    <property type="protein sequence ID" value="PUV21642.1"/>
    <property type="molecule type" value="Genomic_DNA"/>
</dbReference>
<feature type="repeat" description="TPR" evidence="1">
    <location>
        <begin position="9"/>
        <end position="42"/>
    </location>
</feature>
<organism evidence="2 3">
    <name type="scientific">Sphingobacterium athyrii</name>
    <dbReference type="NCBI Taxonomy" id="2152717"/>
    <lineage>
        <taxon>Bacteria</taxon>
        <taxon>Pseudomonadati</taxon>
        <taxon>Bacteroidota</taxon>
        <taxon>Sphingobacteriia</taxon>
        <taxon>Sphingobacteriales</taxon>
        <taxon>Sphingobacteriaceae</taxon>
        <taxon>Sphingobacterium</taxon>
    </lineage>
</organism>
<gene>
    <name evidence="2" type="ORF">DCO56_25180</name>
</gene>
<dbReference type="Pfam" id="PF13181">
    <property type="entry name" value="TPR_8"/>
    <property type="match status" value="1"/>
</dbReference>
<accession>A0A363NLI4</accession>
<dbReference type="InterPro" id="IPR019734">
    <property type="entry name" value="TPR_rpt"/>
</dbReference>
<dbReference type="InterPro" id="IPR011990">
    <property type="entry name" value="TPR-like_helical_dom_sf"/>
</dbReference>
<evidence type="ECO:0000256" key="1">
    <source>
        <dbReference type="PROSITE-ProRule" id="PRU00339"/>
    </source>
</evidence>
<dbReference type="SMART" id="SM00028">
    <property type="entry name" value="TPR"/>
    <property type="match status" value="3"/>
</dbReference>